<keyword evidence="10" id="KW-0479">Metal-binding</keyword>
<organism evidence="18 19">
    <name type="scientific">Thanatephorus cucumeris (strain AG1-IB / isolate 7/3/14)</name>
    <name type="common">Lettuce bottom rot fungus</name>
    <name type="synonym">Rhizoctonia solani</name>
    <dbReference type="NCBI Taxonomy" id="1108050"/>
    <lineage>
        <taxon>Eukaryota</taxon>
        <taxon>Fungi</taxon>
        <taxon>Dikarya</taxon>
        <taxon>Basidiomycota</taxon>
        <taxon>Agaricomycotina</taxon>
        <taxon>Agaricomycetes</taxon>
        <taxon>Cantharellales</taxon>
        <taxon>Ceratobasidiaceae</taxon>
        <taxon>Rhizoctonia</taxon>
        <taxon>Rhizoctonia solani AG-1</taxon>
    </lineage>
</organism>
<dbReference type="GO" id="GO:0046872">
    <property type="term" value="F:metal ion binding"/>
    <property type="evidence" value="ECO:0007669"/>
    <property type="project" value="UniProtKB-KW"/>
</dbReference>
<dbReference type="EC" id="2.4.99.18" evidence="6"/>
<feature type="transmembrane region" description="Helical" evidence="16">
    <location>
        <begin position="21"/>
        <end position="43"/>
    </location>
</feature>
<evidence type="ECO:0000256" key="15">
    <source>
        <dbReference type="ARBA" id="ARBA00048829"/>
    </source>
</evidence>
<comment type="cofactor">
    <cofactor evidence="1">
        <name>Mn(2+)</name>
        <dbReference type="ChEBI" id="CHEBI:29035"/>
    </cofactor>
</comment>
<feature type="transmembrane region" description="Helical" evidence="16">
    <location>
        <begin position="302"/>
        <end position="327"/>
    </location>
</feature>
<comment type="caution">
    <text evidence="18">The sequence shown here is derived from an EMBL/GenBank/DDBJ whole genome shotgun (WGS) entry which is preliminary data.</text>
</comment>
<feature type="transmembrane region" description="Helical" evidence="16">
    <location>
        <begin position="240"/>
        <end position="260"/>
    </location>
</feature>
<dbReference type="Proteomes" id="UP000012065">
    <property type="component" value="Unassembled WGS sequence"/>
</dbReference>
<sequence>MAVAYELPALSKEAVANTASLLRIVILVFISGAAIASRLFAVINFESIIHEFDPWFNYRATKVLAKDGFYEFWNWFDPTAWYPLGRVVGGTIYPGLMATSGVIYNFLHALHLPVDIRNICVLLAPGFSALTAYATYLFTKEMKDESAGLLAAIFIGIAPGYISRSVAGSYDNEAIAIFLLMFTFYLWIRALKQGSAFFGTLAAIFYFYMVAAWGGYAFITNMIPLHALALVLMGRYSSRLYVGYSSWYAIGTLASMQVPFVGFQPVRTSEHMGALGVFGLLQLIAFTELVRSHLPSKQFQLVLRASVGVAFVLGTLGLVVLTSKGWIAPWTGRFYSLWDTGYAKIHIPIIASVSEHQPTAWPASSGTNMCL</sequence>
<dbReference type="InterPro" id="IPR003674">
    <property type="entry name" value="Oligo_trans_STT3"/>
</dbReference>
<accession>M5BVH7</accession>
<evidence type="ECO:0000256" key="8">
    <source>
        <dbReference type="ARBA" id="ARBA00022679"/>
    </source>
</evidence>
<evidence type="ECO:0000256" key="5">
    <source>
        <dbReference type="ARBA" id="ARBA00010810"/>
    </source>
</evidence>
<keyword evidence="11" id="KW-0460">Magnesium</keyword>
<name>M5BVH7_THACB</name>
<feature type="transmembrane region" description="Helical" evidence="16">
    <location>
        <begin position="196"/>
        <end position="219"/>
    </location>
</feature>
<evidence type="ECO:0000313" key="19">
    <source>
        <dbReference type="Proteomes" id="UP000012065"/>
    </source>
</evidence>
<dbReference type="AlphaFoldDB" id="M5BVH7"/>
<comment type="similarity">
    <text evidence="5">Belongs to the STT3 family.</text>
</comment>
<evidence type="ECO:0000256" key="12">
    <source>
        <dbReference type="ARBA" id="ARBA00022989"/>
    </source>
</evidence>
<evidence type="ECO:0000256" key="16">
    <source>
        <dbReference type="SAM" id="Phobius"/>
    </source>
</evidence>
<evidence type="ECO:0000256" key="1">
    <source>
        <dbReference type="ARBA" id="ARBA00001936"/>
    </source>
</evidence>
<keyword evidence="14" id="KW-0464">Manganese</keyword>
<dbReference type="PANTHER" id="PTHR13872:SF1">
    <property type="entry name" value="DOLICHYL-DIPHOSPHOOLIGOSACCHARIDE--PROTEIN GLYCOSYLTRANSFERASE SUBUNIT STT3B"/>
    <property type="match status" value="1"/>
</dbReference>
<comment type="pathway">
    <text evidence="4">Protein modification; protein glycosylation.</text>
</comment>
<reference evidence="18 19" key="1">
    <citation type="journal article" date="2013" name="J. Biotechnol.">
        <title>Establishment and interpretation of the genome sequence of the phytopathogenic fungus Rhizoctonia solani AG1-IB isolate 7/3/14.</title>
        <authorList>
            <person name="Wibberg D.W."/>
            <person name="Jelonek L.J."/>
            <person name="Rupp O.R."/>
            <person name="Hennig M.H."/>
            <person name="Eikmeyer F.E."/>
            <person name="Goesmann A.G."/>
            <person name="Hartmann A.H."/>
            <person name="Borriss R.B."/>
            <person name="Grosch R.G."/>
            <person name="Puehler A.P."/>
            <person name="Schlueter A.S."/>
        </authorList>
    </citation>
    <scope>NUCLEOTIDE SEQUENCE [LARGE SCALE GENOMIC DNA]</scope>
    <source>
        <strain evidence="19">AG1-IB / isolate 7/3/14</strain>
    </source>
</reference>
<evidence type="ECO:0000313" key="18">
    <source>
        <dbReference type="EMBL" id="CCO31174.1"/>
    </source>
</evidence>
<proteinExistence type="inferred from homology"/>
<feature type="transmembrane region" description="Helical" evidence="16">
    <location>
        <begin position="145"/>
        <end position="162"/>
    </location>
</feature>
<feature type="transmembrane region" description="Helical" evidence="16">
    <location>
        <begin position="119"/>
        <end position="139"/>
    </location>
</feature>
<dbReference type="GO" id="GO:0018279">
    <property type="term" value="P:protein N-linked glycosylation via asparagine"/>
    <property type="evidence" value="ECO:0007669"/>
    <property type="project" value="TreeGrafter"/>
</dbReference>
<comment type="cofactor">
    <cofactor evidence="2">
        <name>Mg(2+)</name>
        <dbReference type="ChEBI" id="CHEBI:18420"/>
    </cofactor>
</comment>
<keyword evidence="8 18" id="KW-0808">Transferase</keyword>
<feature type="transmembrane region" description="Helical" evidence="16">
    <location>
        <begin position="87"/>
        <end position="107"/>
    </location>
</feature>
<keyword evidence="12 16" id="KW-1133">Transmembrane helix</keyword>
<protein>
    <recommendedName>
        <fullName evidence="6">dolichyl-diphosphooligosaccharide--protein glycotransferase</fullName>
        <ecNumber evidence="6">2.4.99.18</ecNumber>
    </recommendedName>
</protein>
<gene>
    <name evidence="18" type="primary">STT3</name>
    <name evidence="18" type="ORF">BN14_05209</name>
</gene>
<dbReference type="Pfam" id="PF02516">
    <property type="entry name" value="STT3"/>
    <property type="match status" value="1"/>
</dbReference>
<evidence type="ECO:0000256" key="4">
    <source>
        <dbReference type="ARBA" id="ARBA00004922"/>
    </source>
</evidence>
<dbReference type="GO" id="GO:0016020">
    <property type="term" value="C:membrane"/>
    <property type="evidence" value="ECO:0007669"/>
    <property type="project" value="InterPro"/>
</dbReference>
<evidence type="ECO:0000256" key="6">
    <source>
        <dbReference type="ARBA" id="ARBA00012605"/>
    </source>
</evidence>
<evidence type="ECO:0000256" key="10">
    <source>
        <dbReference type="ARBA" id="ARBA00022723"/>
    </source>
</evidence>
<evidence type="ECO:0000256" key="7">
    <source>
        <dbReference type="ARBA" id="ARBA00022676"/>
    </source>
</evidence>
<feature type="domain" description="Oligosaccharyl transferase STT3 N-terminal" evidence="17">
    <location>
        <begin position="22"/>
        <end position="364"/>
    </location>
</feature>
<dbReference type="GO" id="GO:0043687">
    <property type="term" value="P:post-translational protein modification"/>
    <property type="evidence" value="ECO:0007669"/>
    <property type="project" value="TreeGrafter"/>
</dbReference>
<keyword evidence="7 18" id="KW-0328">Glycosyltransferase</keyword>
<evidence type="ECO:0000256" key="13">
    <source>
        <dbReference type="ARBA" id="ARBA00023136"/>
    </source>
</evidence>
<dbReference type="EMBL" id="CAOJ01007685">
    <property type="protein sequence ID" value="CCO31174.1"/>
    <property type="molecule type" value="Genomic_DNA"/>
</dbReference>
<keyword evidence="9 16" id="KW-0812">Transmembrane</keyword>
<feature type="transmembrane region" description="Helical" evidence="16">
    <location>
        <begin position="174"/>
        <end position="190"/>
    </location>
</feature>
<evidence type="ECO:0000256" key="3">
    <source>
        <dbReference type="ARBA" id="ARBA00004127"/>
    </source>
</evidence>
<evidence type="ECO:0000256" key="14">
    <source>
        <dbReference type="ARBA" id="ARBA00023211"/>
    </source>
</evidence>
<dbReference type="UniPathway" id="UPA00378"/>
<dbReference type="GO" id="GO:0012505">
    <property type="term" value="C:endomembrane system"/>
    <property type="evidence" value="ECO:0007669"/>
    <property type="project" value="UniProtKB-SubCell"/>
</dbReference>
<evidence type="ECO:0000259" key="17">
    <source>
        <dbReference type="Pfam" id="PF02516"/>
    </source>
</evidence>
<comment type="catalytic activity">
    <reaction evidence="15">
        <text>a di-trans,poly-cis-dolichyl diphosphooligosaccharide + L-asparaginyl-[protein] = N(4)-(oligosaccharide-(1-&gt;4)-N-acetyl-beta-D-glucosaminyl-(1-&gt;4)-N-acetyl-beta-D-glucosaminyl)-L-asparaginyl-[protein] + a di-trans,poly-cis-dolichyl diphosphate + H(+)</text>
        <dbReference type="Rhea" id="RHEA:22980"/>
        <dbReference type="Rhea" id="RHEA-COMP:12804"/>
        <dbReference type="Rhea" id="RHEA-COMP:12805"/>
        <dbReference type="Rhea" id="RHEA-COMP:19506"/>
        <dbReference type="Rhea" id="RHEA-COMP:19509"/>
        <dbReference type="ChEBI" id="CHEBI:15378"/>
        <dbReference type="ChEBI" id="CHEBI:50347"/>
        <dbReference type="ChEBI" id="CHEBI:57497"/>
        <dbReference type="ChEBI" id="CHEBI:57570"/>
        <dbReference type="ChEBI" id="CHEBI:132529"/>
        <dbReference type="EC" id="2.4.99.18"/>
    </reaction>
</comment>
<evidence type="ECO:0000256" key="9">
    <source>
        <dbReference type="ARBA" id="ARBA00022692"/>
    </source>
</evidence>
<comment type="subcellular location">
    <subcellularLocation>
        <location evidence="3">Endomembrane system</location>
        <topology evidence="3">Multi-pass membrane protein</topology>
    </subcellularLocation>
</comment>
<dbReference type="InterPro" id="IPR048307">
    <property type="entry name" value="STT3_N"/>
</dbReference>
<dbReference type="HOGENOM" id="CLU_009279_3_2_1"/>
<dbReference type="GO" id="GO:0004579">
    <property type="term" value="F:dolichyl-diphosphooligosaccharide-protein glycotransferase activity"/>
    <property type="evidence" value="ECO:0007669"/>
    <property type="project" value="UniProtKB-EC"/>
</dbReference>
<evidence type="ECO:0000256" key="2">
    <source>
        <dbReference type="ARBA" id="ARBA00001946"/>
    </source>
</evidence>
<dbReference type="PANTHER" id="PTHR13872">
    <property type="entry name" value="DOLICHYL-DIPHOSPHOOLIGOSACCHARIDE--PROTEIN GLYCOSYLTRANSFERASE SUBUNIT"/>
    <property type="match status" value="1"/>
</dbReference>
<evidence type="ECO:0000256" key="11">
    <source>
        <dbReference type="ARBA" id="ARBA00022842"/>
    </source>
</evidence>
<feature type="transmembrane region" description="Helical" evidence="16">
    <location>
        <begin position="272"/>
        <end position="290"/>
    </location>
</feature>
<keyword evidence="13 16" id="KW-0472">Membrane</keyword>